<evidence type="ECO:0000313" key="1">
    <source>
        <dbReference type="EMBL" id="KAA1260626.1"/>
    </source>
</evidence>
<proteinExistence type="predicted"/>
<evidence type="ECO:0000313" key="2">
    <source>
        <dbReference type="Proteomes" id="UP000322699"/>
    </source>
</evidence>
<sequence>MDRDGIIELLKRGPIRVTMNDGSEHVIPAYGDRALVSSLSIHVLYQDESDGKWRFHILSLLGMVRAEELESAA</sequence>
<dbReference type="AlphaFoldDB" id="A0A5B1CJ87"/>
<organism evidence="1 2">
    <name type="scientific">Rubripirellula obstinata</name>
    <dbReference type="NCBI Taxonomy" id="406547"/>
    <lineage>
        <taxon>Bacteria</taxon>
        <taxon>Pseudomonadati</taxon>
        <taxon>Planctomycetota</taxon>
        <taxon>Planctomycetia</taxon>
        <taxon>Pirellulales</taxon>
        <taxon>Pirellulaceae</taxon>
        <taxon>Rubripirellula</taxon>
    </lineage>
</organism>
<dbReference type="Proteomes" id="UP000322699">
    <property type="component" value="Unassembled WGS sequence"/>
</dbReference>
<name>A0A5B1CJ87_9BACT</name>
<dbReference type="EMBL" id="VRLW01000001">
    <property type="protein sequence ID" value="KAA1260626.1"/>
    <property type="molecule type" value="Genomic_DNA"/>
</dbReference>
<comment type="caution">
    <text evidence="1">The sequence shown here is derived from an EMBL/GenBank/DDBJ whole genome shotgun (WGS) entry which is preliminary data.</text>
</comment>
<accession>A0A5B1CJ87</accession>
<keyword evidence="2" id="KW-1185">Reference proteome</keyword>
<gene>
    <name evidence="1" type="ORF">LF1_31660</name>
</gene>
<protein>
    <submittedName>
        <fullName evidence="1">Uncharacterized protein</fullName>
    </submittedName>
</protein>
<reference evidence="1 2" key="1">
    <citation type="submission" date="2019-08" db="EMBL/GenBank/DDBJ databases">
        <title>Deep-cultivation of Planctomycetes and their phenomic and genomic characterization uncovers novel biology.</title>
        <authorList>
            <person name="Wiegand S."/>
            <person name="Jogler M."/>
            <person name="Boedeker C."/>
            <person name="Pinto D."/>
            <person name="Vollmers J."/>
            <person name="Rivas-Marin E."/>
            <person name="Kohn T."/>
            <person name="Peeters S.H."/>
            <person name="Heuer A."/>
            <person name="Rast P."/>
            <person name="Oberbeckmann S."/>
            <person name="Bunk B."/>
            <person name="Jeske O."/>
            <person name="Meyerdierks A."/>
            <person name="Storesund J.E."/>
            <person name="Kallscheuer N."/>
            <person name="Luecker S."/>
            <person name="Lage O.M."/>
            <person name="Pohl T."/>
            <person name="Merkel B.J."/>
            <person name="Hornburger P."/>
            <person name="Mueller R.-W."/>
            <person name="Bruemmer F."/>
            <person name="Labrenz M."/>
            <person name="Spormann A.M."/>
            <person name="Op Den Camp H."/>
            <person name="Overmann J."/>
            <person name="Amann R."/>
            <person name="Jetten M.S.M."/>
            <person name="Mascher T."/>
            <person name="Medema M.H."/>
            <person name="Devos D.P."/>
            <person name="Kaster A.-K."/>
            <person name="Ovreas L."/>
            <person name="Rohde M."/>
            <person name="Galperin M.Y."/>
            <person name="Jogler C."/>
        </authorList>
    </citation>
    <scope>NUCLEOTIDE SEQUENCE [LARGE SCALE GENOMIC DNA]</scope>
    <source>
        <strain evidence="1 2">LF1</strain>
    </source>
</reference>
<dbReference type="RefSeq" id="WP_068262387.1">
    <property type="nucleotide sequence ID" value="NZ_LWSK01000035.1"/>
</dbReference>